<dbReference type="Proteomes" id="UP000242791">
    <property type="component" value="Unassembled WGS sequence"/>
</dbReference>
<protein>
    <submittedName>
        <fullName evidence="2">Uncharacterized protein</fullName>
    </submittedName>
</protein>
<keyword evidence="1" id="KW-1133">Transmembrane helix</keyword>
<gene>
    <name evidence="2" type="ORF">ACJ73_01985</name>
</gene>
<organism evidence="2 3">
    <name type="scientific">Blastomyces percursus</name>
    <dbReference type="NCBI Taxonomy" id="1658174"/>
    <lineage>
        <taxon>Eukaryota</taxon>
        <taxon>Fungi</taxon>
        <taxon>Dikarya</taxon>
        <taxon>Ascomycota</taxon>
        <taxon>Pezizomycotina</taxon>
        <taxon>Eurotiomycetes</taxon>
        <taxon>Eurotiomycetidae</taxon>
        <taxon>Onygenales</taxon>
        <taxon>Ajellomycetaceae</taxon>
        <taxon>Blastomyces</taxon>
    </lineage>
</organism>
<name>A0A1J9QEU4_9EURO</name>
<sequence length="132" mass="14406">MLTRLMDMITRSSAPSALLVVGNFGATICVLHLLPEDGTIERFGLSTPSSTTTFRHHGATEKARKQIGVVTLHFGDGETTSSFLEDVETEACKLWKDSTSGTLTLVQAGRDERLQRLQDVLHSAGLDAIHKR</sequence>
<dbReference type="OrthoDB" id="4187798at2759"/>
<comment type="caution">
    <text evidence="2">The sequence shown here is derived from an EMBL/GenBank/DDBJ whole genome shotgun (WGS) entry which is preliminary data.</text>
</comment>
<evidence type="ECO:0000313" key="2">
    <source>
        <dbReference type="EMBL" id="OJD26634.1"/>
    </source>
</evidence>
<dbReference type="AlphaFoldDB" id="A0A1J9QEU4"/>
<dbReference type="VEuPathDB" id="FungiDB:ACJ73_01985"/>
<proteinExistence type="predicted"/>
<evidence type="ECO:0000313" key="3">
    <source>
        <dbReference type="Proteomes" id="UP000242791"/>
    </source>
</evidence>
<keyword evidence="1" id="KW-0812">Transmembrane</keyword>
<accession>A0A1J9QEU4</accession>
<feature type="transmembrane region" description="Helical" evidence="1">
    <location>
        <begin position="12"/>
        <end position="34"/>
    </location>
</feature>
<reference evidence="2 3" key="1">
    <citation type="submission" date="2015-08" db="EMBL/GenBank/DDBJ databases">
        <title>Emmonsia species relationships and genome sequence.</title>
        <authorList>
            <person name="Cuomo C.A."/>
            <person name="Schwartz I.S."/>
            <person name="Kenyon C."/>
            <person name="De Hoog G.S."/>
            <person name="Govender N.P."/>
            <person name="Botha A."/>
            <person name="Moreno L."/>
            <person name="De Vries M."/>
            <person name="Munoz J.F."/>
            <person name="Stielow J.B."/>
        </authorList>
    </citation>
    <scope>NUCLEOTIDE SEQUENCE [LARGE SCALE GENOMIC DNA]</scope>
    <source>
        <strain evidence="2 3">EI222</strain>
    </source>
</reference>
<dbReference type="EMBL" id="LGTZ01000197">
    <property type="protein sequence ID" value="OJD26634.1"/>
    <property type="molecule type" value="Genomic_DNA"/>
</dbReference>
<keyword evidence="1" id="KW-0472">Membrane</keyword>
<evidence type="ECO:0000256" key="1">
    <source>
        <dbReference type="SAM" id="Phobius"/>
    </source>
</evidence>
<keyword evidence="3" id="KW-1185">Reference proteome</keyword>